<keyword evidence="1" id="KW-0472">Membrane</keyword>
<dbReference type="InterPro" id="IPR018639">
    <property type="entry name" value="DUF2062"/>
</dbReference>
<dbReference type="EMBL" id="CP032134">
    <property type="protein sequence ID" value="AXY57518.1"/>
    <property type="molecule type" value="Genomic_DNA"/>
</dbReference>
<feature type="transmembrane region" description="Helical" evidence="1">
    <location>
        <begin position="45"/>
        <end position="70"/>
    </location>
</feature>
<evidence type="ECO:0000256" key="1">
    <source>
        <dbReference type="SAM" id="Phobius"/>
    </source>
</evidence>
<dbReference type="PANTHER" id="PTHR40547:SF1">
    <property type="entry name" value="SLL0298 PROTEIN"/>
    <property type="match status" value="1"/>
</dbReference>
<dbReference type="Pfam" id="PF09835">
    <property type="entry name" value="DUF2062"/>
    <property type="match status" value="1"/>
</dbReference>
<dbReference type="AlphaFoldDB" id="A0A3B7LYN7"/>
<evidence type="ECO:0000259" key="2">
    <source>
        <dbReference type="Pfam" id="PF09835"/>
    </source>
</evidence>
<feature type="transmembrane region" description="Helical" evidence="1">
    <location>
        <begin position="77"/>
        <end position="100"/>
    </location>
</feature>
<sequence length="186" mass="21465">MPKQFFQSWLPSPEKVASMKFMRIFGKRSLNPLLWYINRKSISKAVFIGTFWGILPIPFHTALIVLTVLIMEVNLPVSILLAWLTNPLTLAPILLGAFWIGSQIYQVNMIDQDMLLGVLHQMTHWVTNMGQGHVDLSLAKILLSGLIVEALFFSVLFFLMTRLFWRFSIIRQWKKRTITADKSLDD</sequence>
<proteinExistence type="predicted"/>
<evidence type="ECO:0000313" key="4">
    <source>
        <dbReference type="Proteomes" id="UP000263753"/>
    </source>
</evidence>
<protein>
    <submittedName>
        <fullName evidence="3">DUF2062 domain-containing protein</fullName>
    </submittedName>
</protein>
<keyword evidence="1" id="KW-1133">Transmembrane helix</keyword>
<feature type="domain" description="DUF2062" evidence="2">
    <location>
        <begin position="23"/>
        <end position="174"/>
    </location>
</feature>
<organism evidence="3 4">
    <name type="scientific">Acinetobacter chinensis</name>
    <dbReference type="NCBI Taxonomy" id="2004650"/>
    <lineage>
        <taxon>Bacteria</taxon>
        <taxon>Pseudomonadati</taxon>
        <taxon>Pseudomonadota</taxon>
        <taxon>Gammaproteobacteria</taxon>
        <taxon>Moraxellales</taxon>
        <taxon>Moraxellaceae</taxon>
        <taxon>Acinetobacter</taxon>
    </lineage>
</organism>
<accession>A0A3B7LYN7</accession>
<dbReference type="KEGG" id="achi:CDG60_13695"/>
<evidence type="ECO:0000313" key="3">
    <source>
        <dbReference type="EMBL" id="AXY57518.1"/>
    </source>
</evidence>
<gene>
    <name evidence="3" type="ORF">CDG60_13695</name>
</gene>
<dbReference type="Proteomes" id="UP000263753">
    <property type="component" value="Chromosome"/>
</dbReference>
<keyword evidence="1" id="KW-0812">Transmembrane</keyword>
<reference evidence="4" key="1">
    <citation type="submission" date="2018-09" db="EMBL/GenBank/DDBJ databases">
        <title>The complete genome of Acinetobacter sp. strain WCHAc010005.</title>
        <authorList>
            <person name="Hu Y."/>
            <person name="Long H."/>
            <person name="Feng Y."/>
            <person name="Zong Z."/>
        </authorList>
    </citation>
    <scope>NUCLEOTIDE SEQUENCE [LARGE SCALE GENOMIC DNA]</scope>
    <source>
        <strain evidence="4">WCHAc010005</strain>
    </source>
</reference>
<feature type="transmembrane region" description="Helical" evidence="1">
    <location>
        <begin position="141"/>
        <end position="165"/>
    </location>
</feature>
<name>A0A3B7LYN7_9GAMM</name>
<dbReference type="PANTHER" id="PTHR40547">
    <property type="entry name" value="SLL0298 PROTEIN"/>
    <property type="match status" value="1"/>
</dbReference>
<dbReference type="RefSeq" id="WP_087513322.1">
    <property type="nucleotide sequence ID" value="NZ_CP032134.1"/>
</dbReference>